<dbReference type="PROSITE" id="PS50209">
    <property type="entry name" value="CARD"/>
    <property type="match status" value="1"/>
</dbReference>
<dbReference type="GO" id="GO:0002020">
    <property type="term" value="F:protease binding"/>
    <property type="evidence" value="ECO:0007669"/>
    <property type="project" value="InterPro"/>
</dbReference>
<dbReference type="InParanoid" id="A7SU74"/>
<feature type="compositionally biased region" description="Polar residues" evidence="1">
    <location>
        <begin position="225"/>
        <end position="237"/>
    </location>
</feature>
<dbReference type="GO" id="GO:0007165">
    <property type="term" value="P:signal transduction"/>
    <property type="evidence" value="ECO:0007669"/>
    <property type="project" value="InterPro"/>
</dbReference>
<dbReference type="AlphaFoldDB" id="A7SU74"/>
<dbReference type="OrthoDB" id="5978546at2759"/>
<feature type="domain" description="Death" evidence="2">
    <location>
        <begin position="381"/>
        <end position="440"/>
    </location>
</feature>
<dbReference type="Gene3D" id="1.10.533.10">
    <property type="entry name" value="Death Domain, Fas"/>
    <property type="match status" value="3"/>
</dbReference>
<evidence type="ECO:0000313" key="5">
    <source>
        <dbReference type="Proteomes" id="UP000001593"/>
    </source>
</evidence>
<evidence type="ECO:0000256" key="1">
    <source>
        <dbReference type="SAM" id="MobiDB-lite"/>
    </source>
</evidence>
<dbReference type="PANTHER" id="PTHR15034:SF5">
    <property type="entry name" value="DEATH DOMAIN-CONTAINING PROTEIN CRADD"/>
    <property type="match status" value="1"/>
</dbReference>
<gene>
    <name evidence="4" type="ORF">NEMVEDRAFT_v1g247432</name>
</gene>
<dbReference type="InterPro" id="IPR001315">
    <property type="entry name" value="CARD"/>
</dbReference>
<dbReference type="InterPro" id="IPR000488">
    <property type="entry name" value="Death_dom"/>
</dbReference>
<evidence type="ECO:0000259" key="2">
    <source>
        <dbReference type="PROSITE" id="PS50017"/>
    </source>
</evidence>
<dbReference type="KEGG" id="nve:5503897"/>
<sequence>MASANSAKQGMKEEHRKILRKHRVELARDLEVHKVLYNLTSLLSESDEEEIKSFKTRQERAEELLTMLTKRGEHAFEVFVKALNMSNQRHLANILLNEVPDDVTLDASGDDQTSSEKYRQVLRTSREMLRDMDIDRILPLLGIVLDKTDKESINSFPAGSQKKFDEFLALLLKKGPQAHEHFARVLEMVHPDKAKVLLKDFGMEPNVAKSPPAEKVEVNTLNSGANNISNQQETSAHGQVDHDTSDGPVGKLTNQAKHLTLEQKVPTRMGDLSKSDIENIARLIDEDSLRKQQLHDSLSHEPAATATKVLLFTDTVKSKSIKEFTGILRNCSNGADVIKGMRQLLPAGITGPALNEALKSRDMPYSVRAKLTRALTVDGIWKRFADKIGMSTDDIKYLDQRTDNPADGALSKWELRTNLSIGHLYDMLNELGMPLIADRL</sequence>
<dbReference type="GO" id="GO:0005737">
    <property type="term" value="C:cytoplasm"/>
    <property type="evidence" value="ECO:0000318"/>
    <property type="project" value="GO_Central"/>
</dbReference>
<dbReference type="CDD" id="cd01671">
    <property type="entry name" value="CARD"/>
    <property type="match status" value="2"/>
</dbReference>
<dbReference type="Pfam" id="PF00531">
    <property type="entry name" value="Death"/>
    <property type="match status" value="1"/>
</dbReference>
<dbReference type="STRING" id="45351.A7SU74"/>
<dbReference type="OMA" id="KMLADWH"/>
<dbReference type="GO" id="GO:2001235">
    <property type="term" value="P:positive regulation of apoptotic signaling pathway"/>
    <property type="evidence" value="ECO:0000318"/>
    <property type="project" value="GO_Central"/>
</dbReference>
<dbReference type="SMART" id="SM00114">
    <property type="entry name" value="CARD"/>
    <property type="match status" value="1"/>
</dbReference>
<dbReference type="Proteomes" id="UP000001593">
    <property type="component" value="Unassembled WGS sequence"/>
</dbReference>
<feature type="region of interest" description="Disordered" evidence="1">
    <location>
        <begin position="225"/>
        <end position="251"/>
    </location>
</feature>
<dbReference type="InterPro" id="IPR011029">
    <property type="entry name" value="DEATH-like_dom_sf"/>
</dbReference>
<protein>
    <submittedName>
        <fullName evidence="4">Uncharacterized protein</fullName>
    </submittedName>
</protein>
<dbReference type="HOGENOM" id="CLU_623043_0_0_1"/>
<dbReference type="GO" id="GO:0070513">
    <property type="term" value="F:death domain binding"/>
    <property type="evidence" value="ECO:0007669"/>
    <property type="project" value="InterPro"/>
</dbReference>
<dbReference type="EMBL" id="DS469808">
    <property type="protein sequence ID" value="EDO32745.1"/>
    <property type="molecule type" value="Genomic_DNA"/>
</dbReference>
<dbReference type="InterPro" id="IPR037939">
    <property type="entry name" value="CRADD"/>
</dbReference>
<dbReference type="Pfam" id="PF00619">
    <property type="entry name" value="CARD"/>
    <property type="match status" value="1"/>
</dbReference>
<name>A7SU74_NEMVE</name>
<dbReference type="PROSITE" id="PS50017">
    <property type="entry name" value="DEATH_DOMAIN"/>
    <property type="match status" value="1"/>
</dbReference>
<keyword evidence="5" id="KW-1185">Reference proteome</keyword>
<accession>A7SU74</accession>
<dbReference type="SUPFAM" id="SSF47986">
    <property type="entry name" value="DEATH domain"/>
    <property type="match status" value="3"/>
</dbReference>
<organism evidence="4 5">
    <name type="scientific">Nematostella vectensis</name>
    <name type="common">Starlet sea anemone</name>
    <dbReference type="NCBI Taxonomy" id="45351"/>
    <lineage>
        <taxon>Eukaryota</taxon>
        <taxon>Metazoa</taxon>
        <taxon>Cnidaria</taxon>
        <taxon>Anthozoa</taxon>
        <taxon>Hexacorallia</taxon>
        <taxon>Actiniaria</taxon>
        <taxon>Edwardsiidae</taxon>
        <taxon>Nematostella</taxon>
    </lineage>
</organism>
<feature type="domain" description="CARD" evidence="3">
    <location>
        <begin position="11"/>
        <end position="98"/>
    </location>
</feature>
<proteinExistence type="predicted"/>
<evidence type="ECO:0000259" key="3">
    <source>
        <dbReference type="PROSITE" id="PS50209"/>
    </source>
</evidence>
<dbReference type="PANTHER" id="PTHR15034">
    <property type="entry name" value="DEATH DOMAIN-CONTAINING PROTEIN CRADD"/>
    <property type="match status" value="1"/>
</dbReference>
<reference evidence="4 5" key="1">
    <citation type="journal article" date="2007" name="Science">
        <title>Sea anemone genome reveals ancestral eumetazoan gene repertoire and genomic organization.</title>
        <authorList>
            <person name="Putnam N.H."/>
            <person name="Srivastava M."/>
            <person name="Hellsten U."/>
            <person name="Dirks B."/>
            <person name="Chapman J."/>
            <person name="Salamov A."/>
            <person name="Terry A."/>
            <person name="Shapiro H."/>
            <person name="Lindquist E."/>
            <person name="Kapitonov V.V."/>
            <person name="Jurka J."/>
            <person name="Genikhovich G."/>
            <person name="Grigoriev I.V."/>
            <person name="Lucas S.M."/>
            <person name="Steele R.E."/>
            <person name="Finnerty J.R."/>
            <person name="Technau U."/>
            <person name="Martindale M.Q."/>
            <person name="Rokhsar D.S."/>
        </authorList>
    </citation>
    <scope>NUCLEOTIDE SEQUENCE [LARGE SCALE GENOMIC DNA]</scope>
    <source>
        <strain evidence="5">CH2 X CH6</strain>
    </source>
</reference>
<dbReference type="eggNOG" id="ENOG502SEUT">
    <property type="taxonomic scope" value="Eukaryota"/>
</dbReference>
<evidence type="ECO:0000313" key="4">
    <source>
        <dbReference type="EMBL" id="EDO32745.1"/>
    </source>
</evidence>